<dbReference type="GO" id="GO:0003700">
    <property type="term" value="F:DNA-binding transcription factor activity"/>
    <property type="evidence" value="ECO:0007669"/>
    <property type="project" value="InterPro"/>
</dbReference>
<protein>
    <submittedName>
        <fullName evidence="5">DNA-binding transcriptional regulator, MarR family</fullName>
    </submittedName>
</protein>
<reference evidence="5 6" key="1">
    <citation type="submission" date="2017-02" db="EMBL/GenBank/DDBJ databases">
        <authorList>
            <person name="Peterson S.W."/>
        </authorList>
    </citation>
    <scope>NUCLEOTIDE SEQUENCE [LARGE SCALE GENOMIC DNA]</scope>
    <source>
        <strain evidence="5 6">M1</strain>
    </source>
</reference>
<dbReference type="SUPFAM" id="SSF46785">
    <property type="entry name" value="Winged helix' DNA-binding domain"/>
    <property type="match status" value="1"/>
</dbReference>
<name>A0A1T5LZG8_9FIRM</name>
<dbReference type="Gene3D" id="1.10.10.10">
    <property type="entry name" value="Winged helix-like DNA-binding domain superfamily/Winged helix DNA-binding domain"/>
    <property type="match status" value="1"/>
</dbReference>
<evidence type="ECO:0000313" key="6">
    <source>
        <dbReference type="Proteomes" id="UP000190285"/>
    </source>
</evidence>
<dbReference type="PANTHER" id="PTHR35790">
    <property type="entry name" value="HTH-TYPE TRANSCRIPTIONAL REGULATOR PCHR"/>
    <property type="match status" value="1"/>
</dbReference>
<organism evidence="5 6">
    <name type="scientific">Maledivibacter halophilus</name>
    <dbReference type="NCBI Taxonomy" id="36842"/>
    <lineage>
        <taxon>Bacteria</taxon>
        <taxon>Bacillati</taxon>
        <taxon>Bacillota</taxon>
        <taxon>Clostridia</taxon>
        <taxon>Peptostreptococcales</taxon>
        <taxon>Caminicellaceae</taxon>
        <taxon>Maledivibacter</taxon>
    </lineage>
</organism>
<dbReference type="InterPro" id="IPR000835">
    <property type="entry name" value="HTH_MarR-typ"/>
</dbReference>
<sequence>MKENIKKNIIEKYATLTEKIAKSGNQSKHFETDVEIYRSEIHIISVIGHNDDIHISEIARKFGVTKGAISKTIKKLEKKGLVEKAIDKTNNTRTLVKLTEKGLKAHYAHEKYHNEYDKDMFSYLESLNERELEILDTFLEKANQMAERHI</sequence>
<dbReference type="InterPro" id="IPR036388">
    <property type="entry name" value="WH-like_DNA-bd_sf"/>
</dbReference>
<dbReference type="InterPro" id="IPR011991">
    <property type="entry name" value="ArsR-like_HTH"/>
</dbReference>
<accession>A0A1T5LZG8</accession>
<proteinExistence type="predicted"/>
<evidence type="ECO:0000256" key="2">
    <source>
        <dbReference type="ARBA" id="ARBA00023125"/>
    </source>
</evidence>
<gene>
    <name evidence="5" type="ORF">SAMN02194393_03571</name>
</gene>
<keyword evidence="6" id="KW-1185">Reference proteome</keyword>
<dbReference type="OrthoDB" id="5461037at2"/>
<dbReference type="STRING" id="36842.SAMN02194393_03571"/>
<dbReference type="Pfam" id="PF01047">
    <property type="entry name" value="MarR"/>
    <property type="match status" value="1"/>
</dbReference>
<dbReference type="PANTHER" id="PTHR35790:SF4">
    <property type="entry name" value="HTH-TYPE TRANSCRIPTIONAL REGULATOR PCHR"/>
    <property type="match status" value="1"/>
</dbReference>
<dbReference type="PRINTS" id="PR00598">
    <property type="entry name" value="HTHMARR"/>
</dbReference>
<dbReference type="InterPro" id="IPR052067">
    <property type="entry name" value="Metal_resp_HTH_trans_reg"/>
</dbReference>
<evidence type="ECO:0000256" key="3">
    <source>
        <dbReference type="ARBA" id="ARBA00023163"/>
    </source>
</evidence>
<evidence type="ECO:0000313" key="5">
    <source>
        <dbReference type="EMBL" id="SKC81204.1"/>
    </source>
</evidence>
<dbReference type="PROSITE" id="PS50995">
    <property type="entry name" value="HTH_MARR_2"/>
    <property type="match status" value="1"/>
</dbReference>
<keyword evidence="2 5" id="KW-0238">DNA-binding</keyword>
<feature type="domain" description="HTH marR-type" evidence="4">
    <location>
        <begin position="6"/>
        <end position="144"/>
    </location>
</feature>
<dbReference type="GO" id="GO:0003677">
    <property type="term" value="F:DNA binding"/>
    <property type="evidence" value="ECO:0007669"/>
    <property type="project" value="UniProtKB-KW"/>
</dbReference>
<keyword evidence="3" id="KW-0804">Transcription</keyword>
<evidence type="ECO:0000256" key="1">
    <source>
        <dbReference type="ARBA" id="ARBA00023015"/>
    </source>
</evidence>
<dbReference type="AlphaFoldDB" id="A0A1T5LZG8"/>
<evidence type="ECO:0000259" key="4">
    <source>
        <dbReference type="PROSITE" id="PS50995"/>
    </source>
</evidence>
<dbReference type="Proteomes" id="UP000190285">
    <property type="component" value="Unassembled WGS sequence"/>
</dbReference>
<dbReference type="SMART" id="SM00347">
    <property type="entry name" value="HTH_MARR"/>
    <property type="match status" value="1"/>
</dbReference>
<dbReference type="InterPro" id="IPR036390">
    <property type="entry name" value="WH_DNA-bd_sf"/>
</dbReference>
<dbReference type="CDD" id="cd00090">
    <property type="entry name" value="HTH_ARSR"/>
    <property type="match status" value="1"/>
</dbReference>
<keyword evidence="1" id="KW-0805">Transcription regulation</keyword>
<dbReference type="RefSeq" id="WP_079493396.1">
    <property type="nucleotide sequence ID" value="NZ_FUZT01000009.1"/>
</dbReference>
<dbReference type="EMBL" id="FUZT01000009">
    <property type="protein sequence ID" value="SKC81204.1"/>
    <property type="molecule type" value="Genomic_DNA"/>
</dbReference>